<dbReference type="Pfam" id="PF08242">
    <property type="entry name" value="Methyltransf_12"/>
    <property type="match status" value="1"/>
</dbReference>
<accession>A0A382V3K3</accession>
<dbReference type="InterPro" id="IPR013217">
    <property type="entry name" value="Methyltransf_12"/>
</dbReference>
<evidence type="ECO:0000313" key="3">
    <source>
        <dbReference type="EMBL" id="SVD40461.1"/>
    </source>
</evidence>
<dbReference type="EMBL" id="UINC01148523">
    <property type="protein sequence ID" value="SVD40461.1"/>
    <property type="molecule type" value="Genomic_DNA"/>
</dbReference>
<dbReference type="SUPFAM" id="SSF53335">
    <property type="entry name" value="S-adenosyl-L-methionine-dependent methyltransferases"/>
    <property type="match status" value="1"/>
</dbReference>
<keyword evidence="1" id="KW-0808">Transferase</keyword>
<dbReference type="InterPro" id="IPR029063">
    <property type="entry name" value="SAM-dependent_MTases_sf"/>
</dbReference>
<dbReference type="Gene3D" id="3.40.50.150">
    <property type="entry name" value="Vaccinia Virus protein VP39"/>
    <property type="match status" value="1"/>
</dbReference>
<feature type="domain" description="Methyltransferase type 12" evidence="2">
    <location>
        <begin position="68"/>
        <end position="160"/>
    </location>
</feature>
<organism evidence="3">
    <name type="scientific">marine metagenome</name>
    <dbReference type="NCBI Taxonomy" id="408172"/>
    <lineage>
        <taxon>unclassified sequences</taxon>
        <taxon>metagenomes</taxon>
        <taxon>ecological metagenomes</taxon>
    </lineage>
</organism>
<gene>
    <name evidence="3" type="ORF">METZ01_LOCUS393315</name>
</gene>
<dbReference type="PANTHER" id="PTHR43861">
    <property type="entry name" value="TRANS-ACONITATE 2-METHYLTRANSFERASE-RELATED"/>
    <property type="match status" value="1"/>
</dbReference>
<evidence type="ECO:0000259" key="2">
    <source>
        <dbReference type="Pfam" id="PF08242"/>
    </source>
</evidence>
<protein>
    <recommendedName>
        <fullName evidence="2">Methyltransferase type 12 domain-containing protein</fullName>
    </recommendedName>
</protein>
<reference evidence="3" key="1">
    <citation type="submission" date="2018-05" db="EMBL/GenBank/DDBJ databases">
        <authorList>
            <person name="Lanie J.A."/>
            <person name="Ng W.-L."/>
            <person name="Kazmierczak K.M."/>
            <person name="Andrzejewski T.M."/>
            <person name="Davidsen T.M."/>
            <person name="Wayne K.J."/>
            <person name="Tettelin H."/>
            <person name="Glass J.I."/>
            <person name="Rusch D."/>
            <person name="Podicherti R."/>
            <person name="Tsui H.-C.T."/>
            <person name="Winkler M.E."/>
        </authorList>
    </citation>
    <scope>NUCLEOTIDE SEQUENCE</scope>
</reference>
<dbReference type="PANTHER" id="PTHR43861:SF3">
    <property type="entry name" value="PUTATIVE (AFU_ORTHOLOGUE AFUA_2G14390)-RELATED"/>
    <property type="match status" value="1"/>
</dbReference>
<dbReference type="GO" id="GO:0016740">
    <property type="term" value="F:transferase activity"/>
    <property type="evidence" value="ECO:0007669"/>
    <property type="project" value="UniProtKB-KW"/>
</dbReference>
<sequence>MDQYTNSTVFSDKVPMPKSFDSYSKNYNERVNNAIRQTGYDVDNLVSAKLYKLRSLFPSLLEKPFRLLDFGCGVGNLYRQVADFLPTAIYTGVDPSKDSILKARSRYHRDADFQEHDSKEWEAKGYDLVFSAGVFHHIPHAEHIRLINKLSSLLNKGGRLVIWEHNPLNPITQKIVKDCPFDEDAVLVPSKDLESHFTQVPLSNVQIIYTTFFPKFLSALNFMDPYLGWLPFGGQYLVTGQKN</sequence>
<name>A0A382V3K3_9ZZZZ</name>
<dbReference type="CDD" id="cd02440">
    <property type="entry name" value="AdoMet_MTases"/>
    <property type="match status" value="1"/>
</dbReference>
<dbReference type="AlphaFoldDB" id="A0A382V3K3"/>
<evidence type="ECO:0000256" key="1">
    <source>
        <dbReference type="ARBA" id="ARBA00022679"/>
    </source>
</evidence>
<proteinExistence type="predicted"/>